<keyword evidence="6" id="KW-0378">Hydrolase</keyword>
<gene>
    <name evidence="7" type="ORF">APZ16_06345</name>
</gene>
<dbReference type="GO" id="GO:0005524">
    <property type="term" value="F:ATP binding"/>
    <property type="evidence" value="ECO:0007669"/>
    <property type="project" value="UniProtKB-UniRule"/>
</dbReference>
<evidence type="ECO:0000256" key="5">
    <source>
        <dbReference type="ARBA" id="ARBA00023014"/>
    </source>
</evidence>
<evidence type="ECO:0000256" key="4">
    <source>
        <dbReference type="ARBA" id="ARBA00023004"/>
    </source>
</evidence>
<dbReference type="HAMAP" id="MF_02040">
    <property type="entry name" value="Mrp_NBP35"/>
    <property type="match status" value="1"/>
</dbReference>
<proteinExistence type="inferred from homology"/>
<dbReference type="PANTHER" id="PTHR42961:SF2">
    <property type="entry name" value="IRON-SULFUR PROTEIN NUBPL"/>
    <property type="match status" value="1"/>
</dbReference>
<dbReference type="GO" id="GO:0140663">
    <property type="term" value="F:ATP-dependent FeS chaperone activity"/>
    <property type="evidence" value="ECO:0007669"/>
    <property type="project" value="InterPro"/>
</dbReference>
<keyword evidence="1 6" id="KW-0479">Metal-binding</keyword>
<dbReference type="InterPro" id="IPR033756">
    <property type="entry name" value="YlxH/NBP35"/>
</dbReference>
<dbReference type="CDD" id="cd02037">
    <property type="entry name" value="Mrp_NBP35"/>
    <property type="match status" value="1"/>
</dbReference>
<dbReference type="GO" id="GO:0016887">
    <property type="term" value="F:ATP hydrolysis activity"/>
    <property type="evidence" value="ECO:0007669"/>
    <property type="project" value="UniProtKB-UniRule"/>
</dbReference>
<dbReference type="GO" id="GO:0051539">
    <property type="term" value="F:4 iron, 4 sulfur cluster binding"/>
    <property type="evidence" value="ECO:0007669"/>
    <property type="project" value="TreeGrafter"/>
</dbReference>
<comment type="function">
    <text evidence="6">Binds and transfers iron-sulfur (Fe-S) clusters to target apoproteins. Can hydrolyze ATP.</text>
</comment>
<keyword evidence="5 6" id="KW-0411">Iron-sulfur</keyword>
<dbReference type="PANTHER" id="PTHR42961">
    <property type="entry name" value="IRON-SULFUR PROTEIN NUBPL"/>
    <property type="match status" value="1"/>
</dbReference>
<dbReference type="Proteomes" id="UP000074294">
    <property type="component" value="Unassembled WGS sequence"/>
</dbReference>
<sequence>MPDPRLAIIEKRLKQVNRIIVVASGKGGVGKSLVATTISLWLSRKGQRVGLLDLDFHGPSCHIILGAKEVAPTEERGLIPPEVHGVKFMSVIYYIGDRPLPLRGDEISNAFVELLTITRWGRLDYLVVDVPPGIAEEVLDIIRLIKRGEFLIVATPSALATTTVARLSQLLQELQVPVLGAVENMCPSETGTEGAEKFGTTLLGRIPFDPEVEEKLGDPELLLRTKFARAVEAIVDKIRT</sequence>
<evidence type="ECO:0000256" key="3">
    <source>
        <dbReference type="ARBA" id="ARBA00022840"/>
    </source>
</evidence>
<keyword evidence="4 6" id="KW-0408">Iron</keyword>
<dbReference type="STRING" id="1776334.APZ16_06345"/>
<dbReference type="GO" id="GO:0046872">
    <property type="term" value="F:metal ion binding"/>
    <property type="evidence" value="ECO:0007669"/>
    <property type="project" value="UniProtKB-KW"/>
</dbReference>
<evidence type="ECO:0000256" key="1">
    <source>
        <dbReference type="ARBA" id="ARBA00022723"/>
    </source>
</evidence>
<dbReference type="GO" id="GO:0016226">
    <property type="term" value="P:iron-sulfur cluster assembly"/>
    <property type="evidence" value="ECO:0007669"/>
    <property type="project" value="InterPro"/>
</dbReference>
<protein>
    <recommendedName>
        <fullName evidence="6">Iron-sulfur cluster carrier protein</fullName>
    </recommendedName>
</protein>
<accession>A0A147JWW1</accession>
<dbReference type="Gene3D" id="3.40.50.300">
    <property type="entry name" value="P-loop containing nucleotide triphosphate hydrolases"/>
    <property type="match status" value="1"/>
</dbReference>
<name>A0A147JWW1_HADYE</name>
<keyword evidence="2 6" id="KW-0547">Nucleotide-binding</keyword>
<evidence type="ECO:0000313" key="8">
    <source>
        <dbReference type="Proteomes" id="UP000074294"/>
    </source>
</evidence>
<dbReference type="InterPro" id="IPR044304">
    <property type="entry name" value="NUBPL-like"/>
</dbReference>
<dbReference type="Pfam" id="PF10609">
    <property type="entry name" value="ParA"/>
    <property type="match status" value="1"/>
</dbReference>
<dbReference type="InterPro" id="IPR019591">
    <property type="entry name" value="Mrp/NBP35_ATP-bd"/>
</dbReference>
<feature type="binding site" evidence="6">
    <location>
        <begin position="25"/>
        <end position="32"/>
    </location>
    <ligand>
        <name>ATP</name>
        <dbReference type="ChEBI" id="CHEBI:30616"/>
    </ligand>
</feature>
<evidence type="ECO:0000256" key="6">
    <source>
        <dbReference type="HAMAP-Rule" id="MF_02040"/>
    </source>
</evidence>
<comment type="caution">
    <text evidence="7">The sequence shown here is derived from an EMBL/GenBank/DDBJ whole genome shotgun (WGS) entry which is preliminary data.</text>
</comment>
<comment type="subunit">
    <text evidence="6">Homodimer.</text>
</comment>
<dbReference type="AlphaFoldDB" id="A0A147JWW1"/>
<dbReference type="EMBL" id="LQMQ01000030">
    <property type="protein sequence ID" value="KUO40989.1"/>
    <property type="molecule type" value="Genomic_DNA"/>
</dbReference>
<evidence type="ECO:0000313" key="7">
    <source>
        <dbReference type="EMBL" id="KUO40989.1"/>
    </source>
</evidence>
<organism evidence="7 8">
    <name type="scientific">Hadarchaeum yellowstonense</name>
    <dbReference type="NCBI Taxonomy" id="1776334"/>
    <lineage>
        <taxon>Archaea</taxon>
        <taxon>Methanobacteriati</taxon>
        <taxon>Candidatus Hadarchaeota</taxon>
        <taxon>Candidatus Hadarchaeia</taxon>
        <taxon>Candidatus Hadarchaeales</taxon>
        <taxon>Candidatus Hadarchaeaceae</taxon>
        <taxon>Candidatus Hadarchaeum</taxon>
    </lineage>
</organism>
<dbReference type="SUPFAM" id="SSF52540">
    <property type="entry name" value="P-loop containing nucleoside triphosphate hydrolases"/>
    <property type="match status" value="1"/>
</dbReference>
<evidence type="ECO:0000256" key="2">
    <source>
        <dbReference type="ARBA" id="ARBA00022741"/>
    </source>
</evidence>
<dbReference type="InterPro" id="IPR027417">
    <property type="entry name" value="P-loop_NTPase"/>
</dbReference>
<comment type="similarity">
    <text evidence="6">Belongs to the Mrp/NBP35 ATP-binding proteins family.</text>
</comment>
<reference evidence="7 8" key="1">
    <citation type="journal article" date="2016" name="Nat. Microbiol.">
        <title>Genomic inference of the metabolism of cosmopolitan subsurface Archaea, Hadesarchaea.</title>
        <authorList>
            <person name="Baker B.J."/>
            <person name="Saw J.H."/>
            <person name="Lind A.E."/>
            <person name="Lazar C.S."/>
            <person name="Hinrichs K.-U."/>
            <person name="Teske A.P."/>
            <person name="Ettema T.J."/>
        </authorList>
    </citation>
    <scope>NUCLEOTIDE SEQUENCE [LARGE SCALE GENOMIC DNA]</scope>
</reference>
<keyword evidence="3 6" id="KW-0067">ATP-binding</keyword>